<feature type="region of interest" description="Disordered" evidence="6">
    <location>
        <begin position="306"/>
        <end position="512"/>
    </location>
</feature>
<dbReference type="RefSeq" id="XP_013998657.2">
    <property type="nucleotide sequence ID" value="XM_014143182.2"/>
</dbReference>
<dbReference type="AlphaFoldDB" id="A0A1S3M656"/>
<keyword evidence="3 7" id="KW-0812">Transmembrane</keyword>
<evidence type="ECO:0000256" key="3">
    <source>
        <dbReference type="ARBA" id="ARBA00022692"/>
    </source>
</evidence>
<reference evidence="9" key="1">
    <citation type="submission" date="2025-08" db="UniProtKB">
        <authorList>
            <consortium name="RefSeq"/>
        </authorList>
    </citation>
    <scope>IDENTIFICATION</scope>
</reference>
<keyword evidence="8" id="KW-1185">Reference proteome</keyword>
<feature type="compositionally biased region" description="Polar residues" evidence="6">
    <location>
        <begin position="342"/>
        <end position="352"/>
    </location>
</feature>
<keyword evidence="4 7" id="KW-1133">Transmembrane helix</keyword>
<evidence type="ECO:0000256" key="1">
    <source>
        <dbReference type="ARBA" id="ARBA00004141"/>
    </source>
</evidence>
<proteinExistence type="inferred from homology"/>
<feature type="transmembrane region" description="Helical" evidence="7">
    <location>
        <begin position="87"/>
        <end position="113"/>
    </location>
</feature>
<dbReference type="STRING" id="8030.ENSSSAP00000050117"/>
<feature type="transmembrane region" description="Helical" evidence="7">
    <location>
        <begin position="40"/>
        <end position="66"/>
    </location>
</feature>
<feature type="transmembrane region" description="Helical" evidence="7">
    <location>
        <begin position="133"/>
        <end position="153"/>
    </location>
</feature>
<feature type="compositionally biased region" description="Polar residues" evidence="6">
    <location>
        <begin position="383"/>
        <end position="393"/>
    </location>
</feature>
<feature type="compositionally biased region" description="Polar residues" evidence="6">
    <location>
        <begin position="424"/>
        <end position="434"/>
    </location>
</feature>
<evidence type="ECO:0000313" key="8">
    <source>
        <dbReference type="Proteomes" id="UP001652741"/>
    </source>
</evidence>
<comment type="subcellular location">
    <subcellularLocation>
        <location evidence="1">Membrane</location>
        <topology evidence="1">Multi-pass membrane protein</topology>
    </subcellularLocation>
</comment>
<gene>
    <name evidence="9" type="primary">LOC106570707</name>
</gene>
<evidence type="ECO:0000256" key="4">
    <source>
        <dbReference type="ARBA" id="ARBA00022989"/>
    </source>
</evidence>
<dbReference type="PANTHER" id="PTHR31258">
    <property type="entry name" value="KERATINOCYTE-ASSOCIATED PROTEIN 3"/>
    <property type="match status" value="1"/>
</dbReference>
<dbReference type="GO" id="GO:0016020">
    <property type="term" value="C:membrane"/>
    <property type="evidence" value="ECO:0007669"/>
    <property type="project" value="UniProtKB-SubCell"/>
</dbReference>
<protein>
    <submittedName>
        <fullName evidence="9">Uncharacterized protein isoform X1</fullName>
    </submittedName>
</protein>
<comment type="similarity">
    <text evidence="2">Belongs to the TMEM54 family.</text>
</comment>
<dbReference type="InterPro" id="IPR020977">
    <property type="entry name" value="Beta-casein-like"/>
</dbReference>
<evidence type="ECO:0000313" key="9">
    <source>
        <dbReference type="RefSeq" id="XP_013998657.2"/>
    </source>
</evidence>
<keyword evidence="5 7" id="KW-0472">Membrane</keyword>
<evidence type="ECO:0000256" key="7">
    <source>
        <dbReference type="SAM" id="Phobius"/>
    </source>
</evidence>
<name>A0A1S3M656_SALSA</name>
<dbReference type="PaxDb" id="8030-ENSSSAP00000050117"/>
<feature type="transmembrane region" description="Helical" evidence="7">
    <location>
        <begin position="229"/>
        <end position="259"/>
    </location>
</feature>
<dbReference type="Pfam" id="PF12304">
    <property type="entry name" value="BCLP"/>
    <property type="match status" value="1"/>
</dbReference>
<dbReference type="Proteomes" id="UP001652741">
    <property type="component" value="Chromosome ssa14"/>
</dbReference>
<evidence type="ECO:0000256" key="6">
    <source>
        <dbReference type="SAM" id="MobiDB-lite"/>
    </source>
</evidence>
<evidence type="ECO:0000256" key="2">
    <source>
        <dbReference type="ARBA" id="ARBA00011030"/>
    </source>
</evidence>
<evidence type="ECO:0000256" key="5">
    <source>
        <dbReference type="ARBA" id="ARBA00023136"/>
    </source>
</evidence>
<dbReference type="PANTHER" id="PTHR31258:SF5">
    <property type="entry name" value="TMEM54 PROTEIN-RELATED"/>
    <property type="match status" value="1"/>
</dbReference>
<accession>A0A1S3M656</accession>
<sequence length="537" mass="59267">MMFTFSPVSMSSLALSHALSLALSLSCALSFSLSRSLSLSVYLSLSLFVSLSLSLSLNLSFSFLSLSSASPSLSIGRCCASLEMPKALMKMGLSMVLVGHVNFLLGALVHGAVLRHINLNARTRTVAYSISNVVALTTGLVGVVVGILAIILSKNKKSRVLTWSLFVVSLLGSLLATASAIGLTVSVVRATVNGGQSLLAHCRFPNAIGYASITNECPFDPTRVYSMTLILWVPLIVTCIVQLVFSAWCFSVCVSFLGLPCFPHKIRLRDHGRTINTVAPTEPPSLTSSVPAHPLHLHLLQSVPSHLRSQRQPLPPHLHHSDPSHLKFQRQPLPTLPPLHHSNPSHLKSQRQPLPPPHLHHSDPSHLKSQRQPLPTLPPLHHSNPSHLKSQRQPLPPPHLHHSNPSHLKSQRQPLPTLPPLHHSNPSHLKSQRQPLPPPHLHHSNPSHLKSQRQPLPPPHLHHSNPSHLKSQRQPLPPPHLHHSNPSHLKSQRQPLRPQHQNQRGRSDRRSDGWQLVAPEEHELLEQGSQQRPSFWI</sequence>
<feature type="transmembrane region" description="Helical" evidence="7">
    <location>
        <begin position="165"/>
        <end position="188"/>
    </location>
</feature>
<dbReference type="KEGG" id="sasa:106570707"/>
<organism evidence="8 9">
    <name type="scientific">Salmo salar</name>
    <name type="common">Atlantic salmon</name>
    <dbReference type="NCBI Taxonomy" id="8030"/>
    <lineage>
        <taxon>Eukaryota</taxon>
        <taxon>Metazoa</taxon>
        <taxon>Chordata</taxon>
        <taxon>Craniata</taxon>
        <taxon>Vertebrata</taxon>
        <taxon>Euteleostomi</taxon>
        <taxon>Actinopterygii</taxon>
        <taxon>Neopterygii</taxon>
        <taxon>Teleostei</taxon>
        <taxon>Protacanthopterygii</taxon>
        <taxon>Salmoniformes</taxon>
        <taxon>Salmonidae</taxon>
        <taxon>Salmoninae</taxon>
        <taxon>Salmo</taxon>
    </lineage>
</organism>
<dbReference type="GeneID" id="106570707"/>